<accession>X6LBC2</accession>
<keyword evidence="3" id="KW-1185">Reference proteome</keyword>
<comment type="caution">
    <text evidence="2">The sequence shown here is derived from an EMBL/GenBank/DDBJ whole genome shotgun (WGS) entry which is preliminary data.</text>
</comment>
<gene>
    <name evidence="2" type="ORF">RFI_39493</name>
</gene>
<dbReference type="AlphaFoldDB" id="X6LBC2"/>
<dbReference type="Proteomes" id="UP000023152">
    <property type="component" value="Unassembled WGS sequence"/>
</dbReference>
<protein>
    <submittedName>
        <fullName evidence="2">Uncharacterized protein</fullName>
    </submittedName>
</protein>
<name>X6LBC2_RETFI</name>
<dbReference type="EMBL" id="ASPP01047854">
    <property type="protein sequence ID" value="ETN98029.1"/>
    <property type="molecule type" value="Genomic_DNA"/>
</dbReference>
<evidence type="ECO:0000313" key="3">
    <source>
        <dbReference type="Proteomes" id="UP000023152"/>
    </source>
</evidence>
<sequence length="239" mass="27542">MCNVVCKSTGDSDYEESKSSSYSSDDDIRYLEQYNTRKQQDPQNRKKRVSKGIFKFNEIDMWDEGDLDTEKKEMFKELAKLMVTITVSNVEPTTESLLFSKKKSVRNYNWDAEWGKKTKLTLKAMFQTQKATLSKLVDHTPTGGDNKVTTFDMAKLCKGDDKHRAPHDPEILQYLQDLIGSEDKRFSKSTSSAAGHAWYYDNLSHENQDHLSIHSESLENTHGLHLDLTSKDNCYVYIK</sequence>
<reference evidence="2 3" key="1">
    <citation type="journal article" date="2013" name="Curr. Biol.">
        <title>The Genome of the Foraminiferan Reticulomyxa filosa.</title>
        <authorList>
            <person name="Glockner G."/>
            <person name="Hulsmann N."/>
            <person name="Schleicher M."/>
            <person name="Noegel A.A."/>
            <person name="Eichinger L."/>
            <person name="Gallinger C."/>
            <person name="Pawlowski J."/>
            <person name="Sierra R."/>
            <person name="Euteneuer U."/>
            <person name="Pillet L."/>
            <person name="Moustafa A."/>
            <person name="Platzer M."/>
            <person name="Groth M."/>
            <person name="Szafranski K."/>
            <person name="Schliwa M."/>
        </authorList>
    </citation>
    <scope>NUCLEOTIDE SEQUENCE [LARGE SCALE GENOMIC DNA]</scope>
</reference>
<evidence type="ECO:0000313" key="2">
    <source>
        <dbReference type="EMBL" id="ETN98029.1"/>
    </source>
</evidence>
<evidence type="ECO:0000256" key="1">
    <source>
        <dbReference type="SAM" id="MobiDB-lite"/>
    </source>
</evidence>
<organism evidence="2 3">
    <name type="scientific">Reticulomyxa filosa</name>
    <dbReference type="NCBI Taxonomy" id="46433"/>
    <lineage>
        <taxon>Eukaryota</taxon>
        <taxon>Sar</taxon>
        <taxon>Rhizaria</taxon>
        <taxon>Retaria</taxon>
        <taxon>Foraminifera</taxon>
        <taxon>Monothalamids</taxon>
        <taxon>Reticulomyxidae</taxon>
        <taxon>Reticulomyxa</taxon>
    </lineage>
</organism>
<proteinExistence type="predicted"/>
<feature type="region of interest" description="Disordered" evidence="1">
    <location>
        <begin position="1"/>
        <end position="27"/>
    </location>
</feature>